<keyword evidence="3" id="KW-0808">Transferase</keyword>
<dbReference type="Pfam" id="PF13439">
    <property type="entry name" value="Glyco_transf_4"/>
    <property type="match status" value="1"/>
</dbReference>
<gene>
    <name evidence="5" type="ORF">ACFONC_01325</name>
</gene>
<protein>
    <submittedName>
        <fullName evidence="5">Glycosyltransferase</fullName>
    </submittedName>
</protein>
<organism evidence="5 6">
    <name type="scientific">Luteimonas soli</name>
    <dbReference type="NCBI Taxonomy" id="1648966"/>
    <lineage>
        <taxon>Bacteria</taxon>
        <taxon>Pseudomonadati</taxon>
        <taxon>Pseudomonadota</taxon>
        <taxon>Gammaproteobacteria</taxon>
        <taxon>Lysobacterales</taxon>
        <taxon>Lysobacteraceae</taxon>
        <taxon>Luteimonas</taxon>
    </lineage>
</organism>
<dbReference type="SUPFAM" id="SSF53756">
    <property type="entry name" value="UDP-Glycosyltransferase/glycogen phosphorylase"/>
    <property type="match status" value="1"/>
</dbReference>
<dbReference type="InterPro" id="IPR029044">
    <property type="entry name" value="Nucleotide-diphossugar_trans"/>
</dbReference>
<sequence length="950" mass="104481">MGPRQDIKAVLASGLFDVQWYRQRHPGVPAAPSAAAGHFLEHALDPGHDPGPGFSMRRYLDANPDVAAAGMNPLLHYLRHGREEGRQRTPVEEGRIVEEPDLPGASQYVSDLEVLRRCRLFDSDFYLDGNSDVRAAGVDPLVHYVRHGAFEGRWPNPWFDGRGYAARYQDRADAMNPLAHYAIQGRDAPSWTSDRFDGDFYLARHADAGESGTTPLEHFLVHGVDQGRKGAPGSGLHDRLPRIMDCRTVRTTILMAVHDAHEHVVACLDSVLRNTELGGADSLLVIDDASTGPDIGSLLESLTGMPGVRVVRNAENMGYTRTINLGCGIAASEDVVLLNSDTVVGPHWLRNLKTSAYAGERTGTVTAVSDNAGAFSVPWSGESRVPGSIGVDDWARAVADVGAPAFEVPTGNGFCMYIRRAMLEDVGLFDEQAFPVGYGEENDLCMRAVEAGWHHMVDPAVFVQHARSASFGSRREELARAGAEQLESRHPTYPAAAGAIPQLPEFVLARYRIARRFRAIEGGESPPKPRILFVISTRIGGVPQTNADLMRGLESFYDSLALRCDRREVEVLRLGPEGYETLDRYLLHAPIDFATHVSGEYEAIVRALLVRHSIDLVHVRHLAWHSLNLPDVARGLGIPVVHSFHDYYTVCPTVNLIDRKGRYHPRGVADDAENALWPDDLLAPAMTPALLAHWQRRTQRALAPCDAFVASSASARRLLMDALPTLAERKEDFHIVPHGRDFNRFASCADMADVPPDGALRVLLPGNIGLHKGAGLLVAISQLEPRDALQLHLVGTAGEELTERVIDHGVYRREQFVERVEAVRPHLAALLSIAPETWCHTLTECWAAGIPVLAIDRGAVADRIREHGGGWLVEDDPASIHAMLLRLRADPAERRAKAAEARQWQQGEGHDNNVAAMARRYRQIYQVVLQRHRAILPAGWHGRASSAKLA</sequence>
<dbReference type="PANTHER" id="PTHR43179:SF12">
    <property type="entry name" value="GALACTOFURANOSYLTRANSFERASE GLFT2"/>
    <property type="match status" value="1"/>
</dbReference>
<evidence type="ECO:0000256" key="3">
    <source>
        <dbReference type="ARBA" id="ARBA00022679"/>
    </source>
</evidence>
<proteinExistence type="inferred from homology"/>
<dbReference type="SUPFAM" id="SSF53448">
    <property type="entry name" value="Nucleotide-diphospho-sugar transferases"/>
    <property type="match status" value="1"/>
</dbReference>
<reference evidence="6" key="1">
    <citation type="journal article" date="2019" name="Int. J. Syst. Evol. Microbiol.">
        <title>The Global Catalogue of Microorganisms (GCM) 10K type strain sequencing project: providing services to taxonomists for standard genome sequencing and annotation.</title>
        <authorList>
            <consortium name="The Broad Institute Genomics Platform"/>
            <consortium name="The Broad Institute Genome Sequencing Center for Infectious Disease"/>
            <person name="Wu L."/>
            <person name="Ma J."/>
        </authorList>
    </citation>
    <scope>NUCLEOTIDE SEQUENCE [LARGE SCALE GENOMIC DNA]</scope>
    <source>
        <strain evidence="6">KCTC 42441</strain>
    </source>
</reference>
<feature type="domain" description="Glycosyltransferase subfamily 4-like N-terminal" evidence="4">
    <location>
        <begin position="552"/>
        <end position="743"/>
    </location>
</feature>
<comment type="caution">
    <text evidence="5">The sequence shown here is derived from an EMBL/GenBank/DDBJ whole genome shotgun (WGS) entry which is preliminary data.</text>
</comment>
<evidence type="ECO:0000256" key="2">
    <source>
        <dbReference type="ARBA" id="ARBA00022676"/>
    </source>
</evidence>
<accession>A0ABV7XGC6</accession>
<keyword evidence="6" id="KW-1185">Reference proteome</keyword>
<keyword evidence="2" id="KW-0328">Glycosyltransferase</keyword>
<dbReference type="Proteomes" id="UP001595705">
    <property type="component" value="Unassembled WGS sequence"/>
</dbReference>
<dbReference type="PANTHER" id="PTHR43179">
    <property type="entry name" value="RHAMNOSYLTRANSFERASE WBBL"/>
    <property type="match status" value="1"/>
</dbReference>
<dbReference type="Pfam" id="PF13641">
    <property type="entry name" value="Glyco_tranf_2_3"/>
    <property type="match status" value="1"/>
</dbReference>
<evidence type="ECO:0000256" key="1">
    <source>
        <dbReference type="ARBA" id="ARBA00006739"/>
    </source>
</evidence>
<comment type="similarity">
    <text evidence="1">Belongs to the glycosyltransferase 2 family.</text>
</comment>
<dbReference type="RefSeq" id="WP_386741752.1">
    <property type="nucleotide sequence ID" value="NZ_JBHRYA010000001.1"/>
</dbReference>
<dbReference type="InterPro" id="IPR028098">
    <property type="entry name" value="Glyco_trans_4-like_N"/>
</dbReference>
<name>A0ABV7XGC6_9GAMM</name>
<dbReference type="Pfam" id="PF13692">
    <property type="entry name" value="Glyco_trans_1_4"/>
    <property type="match status" value="1"/>
</dbReference>
<dbReference type="EMBL" id="JBHRYA010000001">
    <property type="protein sequence ID" value="MFC3714798.1"/>
    <property type="molecule type" value="Genomic_DNA"/>
</dbReference>
<dbReference type="Gene3D" id="3.40.50.2000">
    <property type="entry name" value="Glycogen Phosphorylase B"/>
    <property type="match status" value="2"/>
</dbReference>
<evidence type="ECO:0000313" key="6">
    <source>
        <dbReference type="Proteomes" id="UP001595705"/>
    </source>
</evidence>
<evidence type="ECO:0000259" key="4">
    <source>
        <dbReference type="Pfam" id="PF13439"/>
    </source>
</evidence>
<evidence type="ECO:0000313" key="5">
    <source>
        <dbReference type="EMBL" id="MFC3714798.1"/>
    </source>
</evidence>
<dbReference type="Gene3D" id="3.90.550.10">
    <property type="entry name" value="Spore Coat Polysaccharide Biosynthesis Protein SpsA, Chain A"/>
    <property type="match status" value="1"/>
</dbReference>